<proteinExistence type="predicted"/>
<dbReference type="AlphaFoldDB" id="A0A8B3RXX8"/>
<evidence type="ECO:0000313" key="2">
    <source>
        <dbReference type="EMBL" id="RZB28505.1"/>
    </source>
</evidence>
<dbReference type="InterPro" id="IPR036439">
    <property type="entry name" value="Dockerin_dom_sf"/>
</dbReference>
<protein>
    <recommendedName>
        <fullName evidence="1">Dockerin domain-containing protein</fullName>
    </recommendedName>
</protein>
<dbReference type="GO" id="GO:0004553">
    <property type="term" value="F:hydrolase activity, hydrolyzing O-glycosyl compounds"/>
    <property type="evidence" value="ECO:0007669"/>
    <property type="project" value="InterPro"/>
</dbReference>
<dbReference type="GO" id="GO:0000272">
    <property type="term" value="P:polysaccharide catabolic process"/>
    <property type="evidence" value="ECO:0007669"/>
    <property type="project" value="InterPro"/>
</dbReference>
<reference evidence="3" key="1">
    <citation type="submission" date="2019-01" db="EMBL/GenBank/DDBJ databases">
        <title>Anaerobic oxidation of ethane by archaea from a marine hydrocarbon seep.</title>
        <authorList>
            <person name="Musat F."/>
        </authorList>
    </citation>
    <scope>NUCLEOTIDE SEQUENCE [LARGE SCALE GENOMIC DNA]</scope>
</reference>
<comment type="caution">
    <text evidence="2">The sequence shown here is derived from an EMBL/GenBank/DDBJ whole genome shotgun (WGS) entry which is preliminary data.</text>
</comment>
<evidence type="ECO:0000313" key="3">
    <source>
        <dbReference type="Proteomes" id="UP000291831"/>
    </source>
</evidence>
<name>A0A8B3RXX8_9EURY</name>
<feature type="domain" description="Dockerin" evidence="1">
    <location>
        <begin position="226"/>
        <end position="283"/>
    </location>
</feature>
<dbReference type="InterPro" id="IPR002105">
    <property type="entry name" value="Dockerin_1_rpt"/>
</dbReference>
<dbReference type="EMBL" id="RPGO01000046">
    <property type="protein sequence ID" value="RZB28505.1"/>
    <property type="molecule type" value="Genomic_DNA"/>
</dbReference>
<dbReference type="Gene3D" id="1.10.1330.10">
    <property type="entry name" value="Dockerin domain"/>
    <property type="match status" value="1"/>
</dbReference>
<accession>A0A8B3RXX8</accession>
<dbReference type="Proteomes" id="UP000291831">
    <property type="component" value="Unassembled WGS sequence"/>
</dbReference>
<gene>
    <name evidence="2" type="ORF">AEth_02029</name>
</gene>
<dbReference type="SUPFAM" id="SSF63446">
    <property type="entry name" value="Type I dockerin domain"/>
    <property type="match status" value="1"/>
</dbReference>
<dbReference type="CDD" id="cd14256">
    <property type="entry name" value="Dockerin_I"/>
    <property type="match status" value="1"/>
</dbReference>
<evidence type="ECO:0000259" key="1">
    <source>
        <dbReference type="PROSITE" id="PS51766"/>
    </source>
</evidence>
<dbReference type="Pfam" id="PF00404">
    <property type="entry name" value="Dockerin_1"/>
    <property type="match status" value="1"/>
</dbReference>
<dbReference type="PROSITE" id="PS51766">
    <property type="entry name" value="DOCKERIN"/>
    <property type="match status" value="1"/>
</dbReference>
<sequence length="283" mass="30198">MKENKTMKTAIFIPVALMLVFFAPLSGAEVMELNVSPQVIDPGDVITISGTASSGEVVWLGSSFELPLPVSDGRYGCEFDGLNFPDGEKKFSVTAENIKNLNVTLYPVLWQTIKINCSRQNMTATILGQKITTPLSESIDETGNASFSMSFPVEKFGESLDIVGPKDIIVSGDAADGASTVNLKLATSLKLTADSYGNFSFDMATNGIPYGEFLITAGGKAETVHIEVMRGDLDRDGEITSTDATIALDFAASGEYDTAADVSGDGRITSLDSLMILQMSDKR</sequence>
<dbReference type="InterPro" id="IPR016134">
    <property type="entry name" value="Dockerin_dom"/>
</dbReference>
<organism evidence="2 3">
    <name type="scientific">Candidatus Argoarchaeum ethanivorans</name>
    <dbReference type="NCBI Taxonomy" id="2608793"/>
    <lineage>
        <taxon>Archaea</taxon>
        <taxon>Methanobacteriati</taxon>
        <taxon>Methanobacteriota</taxon>
        <taxon>Stenosarchaea group</taxon>
        <taxon>Methanomicrobia</taxon>
        <taxon>Methanosarcinales</taxon>
        <taxon>Methanosarcinales incertae sedis</taxon>
        <taxon>GOM Arc I cluster</taxon>
        <taxon>Candidatus Argoarchaeum</taxon>
    </lineage>
</organism>